<proteinExistence type="inferred from homology"/>
<organism evidence="2 3">
    <name type="scientific">Morella rubra</name>
    <name type="common">Chinese bayberry</name>
    <dbReference type="NCBI Taxonomy" id="262757"/>
    <lineage>
        <taxon>Eukaryota</taxon>
        <taxon>Viridiplantae</taxon>
        <taxon>Streptophyta</taxon>
        <taxon>Embryophyta</taxon>
        <taxon>Tracheophyta</taxon>
        <taxon>Spermatophyta</taxon>
        <taxon>Magnoliopsida</taxon>
        <taxon>eudicotyledons</taxon>
        <taxon>Gunneridae</taxon>
        <taxon>Pentapetalae</taxon>
        <taxon>rosids</taxon>
        <taxon>fabids</taxon>
        <taxon>Fagales</taxon>
        <taxon>Myricaceae</taxon>
        <taxon>Morella</taxon>
    </lineage>
</organism>
<comment type="caution">
    <text evidence="2">The sequence shown here is derived from an EMBL/GenBank/DDBJ whole genome shotgun (WGS) entry which is preliminary data.</text>
</comment>
<dbReference type="OrthoDB" id="1905464at2759"/>
<evidence type="ECO:0000256" key="1">
    <source>
        <dbReference type="ARBA" id="ARBA00009737"/>
    </source>
</evidence>
<gene>
    <name evidence="2" type="ORF">CJ030_MR8G002048</name>
</gene>
<protein>
    <submittedName>
        <fullName evidence="2">Stress-related protein</fullName>
    </submittedName>
</protein>
<keyword evidence="3" id="KW-1185">Reference proteome</keyword>
<dbReference type="PANTHER" id="PTHR33732">
    <property type="entry name" value="REF/SRPP-LIKE PROTEIN OS05G0151300/LOC_OS05G05940"/>
    <property type="match status" value="1"/>
</dbReference>
<evidence type="ECO:0000313" key="2">
    <source>
        <dbReference type="EMBL" id="KAB1202957.1"/>
    </source>
</evidence>
<name>A0A6A1UT86_9ROSI</name>
<dbReference type="Pfam" id="PF05755">
    <property type="entry name" value="REF"/>
    <property type="match status" value="2"/>
</dbReference>
<sequence length="461" mass="52570">MADSEPQAQQPTETDAENNLKYLDFVQVAAIYVVVCFSSLYEFAKENSGPLKSGVQTVEGTVKTVIGPVYERFHDVPFELLKFVDRKVEYFGQEDGMWCWFAISRACRWCSLWPSWTASPRTGRARLTADGARGGRSVVEVARELALRGASRRPWHQVRWTAKELSLWSEPVAEQYAGRLDGRNFQYPTTLSFFSFLSKRGLKVSEAVLKWRILNPKPNSQQRRYVHDPFRLLDILRMARSSFPSSEAFFSVSPRLRIDAENNLKYLDFVQVAAIYVVVCFSSLYEFAKENSGPLKSGVQTVEGTVKTVIGPVYERFHDVPFELLKFVDRKVDESLAELDRHVPSLVKQASSQALTVVQMAPEVARSVASEVQRAGVMDATRSITKTVYTRYEPTAKELYSRYEPVAEQYAVSVWRSLNRLPIFPQVAQIAVPTASYWSDKYNQRFAILPREGALWQHICH</sequence>
<evidence type="ECO:0000313" key="3">
    <source>
        <dbReference type="Proteomes" id="UP000516437"/>
    </source>
</evidence>
<reference evidence="2 3" key="1">
    <citation type="journal article" date="2019" name="Plant Biotechnol. J.">
        <title>The red bayberry genome and genetic basis of sex determination.</title>
        <authorList>
            <person name="Jia H.M."/>
            <person name="Jia H.J."/>
            <person name="Cai Q.L."/>
            <person name="Wang Y."/>
            <person name="Zhao H.B."/>
            <person name="Yang W.F."/>
            <person name="Wang G.Y."/>
            <person name="Li Y.H."/>
            <person name="Zhan D.L."/>
            <person name="Shen Y.T."/>
            <person name="Niu Q.F."/>
            <person name="Chang L."/>
            <person name="Qiu J."/>
            <person name="Zhao L."/>
            <person name="Xie H.B."/>
            <person name="Fu W.Y."/>
            <person name="Jin J."/>
            <person name="Li X.W."/>
            <person name="Jiao Y."/>
            <person name="Zhou C.C."/>
            <person name="Tu T."/>
            <person name="Chai C.Y."/>
            <person name="Gao J.L."/>
            <person name="Fan L.J."/>
            <person name="van de Weg E."/>
            <person name="Wang J.Y."/>
            <person name="Gao Z.S."/>
        </authorList>
    </citation>
    <scope>NUCLEOTIDE SEQUENCE [LARGE SCALE GENOMIC DNA]</scope>
    <source>
        <tissue evidence="2">Leaves</tissue>
    </source>
</reference>
<dbReference type="AlphaFoldDB" id="A0A6A1UT86"/>
<comment type="similarity">
    <text evidence="1">Belongs to the REF/SRPP family.</text>
</comment>
<accession>A0A6A1UT86</accession>
<dbReference type="PANTHER" id="PTHR33732:SF3">
    <property type="entry name" value="OS07G0671800 PROTEIN"/>
    <property type="match status" value="1"/>
</dbReference>
<dbReference type="EMBL" id="RXIC02000026">
    <property type="protein sequence ID" value="KAB1202957.1"/>
    <property type="molecule type" value="Genomic_DNA"/>
</dbReference>
<dbReference type="InterPro" id="IPR008802">
    <property type="entry name" value="REF"/>
</dbReference>
<dbReference type="Proteomes" id="UP000516437">
    <property type="component" value="Chromosome 8"/>
</dbReference>